<dbReference type="InterPro" id="IPR039589">
    <property type="entry name" value="TBCC1"/>
</dbReference>
<sequence length="501" mass="54844">MPPLSASLPQTFCVAIWPLGNVLACLDLAYRPKVPSDSVSCRQMALNFAWMGQIMGTTVSLPRWNCLFAVDLCPLPPSIGQFIFFAAKTATKCVVPSVKSLRFCKSTENGDSDDKLETKVPLALLCTALALFDRHDDELSAEQFVRENAALFCAIFVLTDSQTFPLLGVPLPPFCAAFASVPPFLLDKMPSTGTLLQKPFESVDSTKLARIRPEPACKLLAKWGKMPFLAMLSPDSSPTHLCPRNVSHIRRSLTAVRSAPRRRLLLEGWGRMEILSSSALRGGNMRLRGGRPTASAVFHPLALKTAIVADCVKAGPIVFGPIFGFLLIRHCKNVTISAICSHIRLDCCHNVTLFCQTADAIAIRADNCSKITLGHYNVFFDGLKYELDAVGMRLLSVEENVLLSPFEIDKNELPSSESVWKALGPEQFYLYPTPFRENCGTSFWRKFVASVPSEHWLCWQRRRSEAKAIALSLGDAVGTAMGAGGGRRGQDAAYLAKKAAG</sequence>
<evidence type="ECO:0000256" key="1">
    <source>
        <dbReference type="SAM" id="SignalP"/>
    </source>
</evidence>
<dbReference type="PANTHER" id="PTHR16052">
    <property type="entry name" value="TBCC DOMAIN-CONTAINING PROTEIN 1"/>
    <property type="match status" value="1"/>
</dbReference>
<feature type="signal peptide" evidence="1">
    <location>
        <begin position="1"/>
        <end position="24"/>
    </location>
</feature>
<reference evidence="4" key="1">
    <citation type="submission" date="2022-11" db="UniProtKB">
        <authorList>
            <consortium name="WormBaseParasite"/>
        </authorList>
    </citation>
    <scope>IDENTIFICATION</scope>
</reference>
<dbReference type="Pfam" id="PF07986">
    <property type="entry name" value="TBCC"/>
    <property type="match status" value="1"/>
</dbReference>
<dbReference type="WBParaSite" id="Gr19_v10_g2840.t1">
    <property type="protein sequence ID" value="Gr19_v10_g2840.t1"/>
    <property type="gene ID" value="Gr19_v10_g2840"/>
</dbReference>
<dbReference type="PANTHER" id="PTHR16052:SF0">
    <property type="entry name" value="TBCC DOMAIN-CONTAINING PROTEIN 1"/>
    <property type="match status" value="1"/>
</dbReference>
<evidence type="ECO:0000313" key="3">
    <source>
        <dbReference type="Proteomes" id="UP000887572"/>
    </source>
</evidence>
<evidence type="ECO:0000313" key="4">
    <source>
        <dbReference type="WBParaSite" id="Gr19_v10_g2840.t1"/>
    </source>
</evidence>
<feature type="chain" id="PRO_5037311200" evidence="1">
    <location>
        <begin position="25"/>
        <end position="501"/>
    </location>
</feature>
<dbReference type="AlphaFoldDB" id="A0A914HQS2"/>
<feature type="domain" description="Tubulin binding cofactor C-like" evidence="2">
    <location>
        <begin position="304"/>
        <end position="393"/>
    </location>
</feature>
<keyword evidence="1" id="KW-0732">Signal</keyword>
<accession>A0A914HQS2</accession>
<dbReference type="Proteomes" id="UP000887572">
    <property type="component" value="Unplaced"/>
</dbReference>
<dbReference type="InterPro" id="IPR012945">
    <property type="entry name" value="Tubulin-bd_cofactor_C_dom"/>
</dbReference>
<dbReference type="InterPro" id="IPR016098">
    <property type="entry name" value="CAP/MinC_C"/>
</dbReference>
<keyword evidence="3" id="KW-1185">Reference proteome</keyword>
<proteinExistence type="predicted"/>
<dbReference type="Gene3D" id="2.160.20.70">
    <property type="match status" value="1"/>
</dbReference>
<evidence type="ECO:0000259" key="2">
    <source>
        <dbReference type="Pfam" id="PF07986"/>
    </source>
</evidence>
<protein>
    <submittedName>
        <fullName evidence="4">Tubulin binding cofactor C-like domain-containing protein</fullName>
    </submittedName>
</protein>
<organism evidence="3 4">
    <name type="scientific">Globodera rostochiensis</name>
    <name type="common">Golden nematode worm</name>
    <name type="synonym">Heterodera rostochiensis</name>
    <dbReference type="NCBI Taxonomy" id="31243"/>
    <lineage>
        <taxon>Eukaryota</taxon>
        <taxon>Metazoa</taxon>
        <taxon>Ecdysozoa</taxon>
        <taxon>Nematoda</taxon>
        <taxon>Chromadorea</taxon>
        <taxon>Rhabditida</taxon>
        <taxon>Tylenchina</taxon>
        <taxon>Tylenchomorpha</taxon>
        <taxon>Tylenchoidea</taxon>
        <taxon>Heteroderidae</taxon>
        <taxon>Heteroderinae</taxon>
        <taxon>Globodera</taxon>
    </lineage>
</organism>
<name>A0A914HQS2_GLORO</name>